<evidence type="ECO:0000256" key="1">
    <source>
        <dbReference type="SAM" id="MobiDB-lite"/>
    </source>
</evidence>
<feature type="compositionally biased region" description="Basic and acidic residues" evidence="1">
    <location>
        <begin position="62"/>
        <end position="71"/>
    </location>
</feature>
<reference evidence="2 3" key="1">
    <citation type="submission" date="2023-04" db="EMBL/GenBank/DDBJ databases">
        <title>Draft genome sequence of Saccharopolyspora sp. TS4A08 isolated from sweet potato rhizospheric soil.</title>
        <authorList>
            <person name="Suksaard P."/>
            <person name="Duangmal K."/>
        </authorList>
    </citation>
    <scope>NUCLEOTIDE SEQUENCE [LARGE SCALE GENOMIC DNA]</scope>
    <source>
        <strain evidence="2 3">TS4A08</strain>
    </source>
</reference>
<feature type="compositionally biased region" description="Polar residues" evidence="1">
    <location>
        <begin position="1"/>
        <end position="16"/>
    </location>
</feature>
<sequence>MNSRLESWNAFGSSVITSTPRSRGSTPSERMSCNRTTFRDDPVVRATTRRPIPPPVNQVGESTRRSSESRR</sequence>
<dbReference type="Proteomes" id="UP001237595">
    <property type="component" value="Unassembled WGS sequence"/>
</dbReference>
<gene>
    <name evidence="2" type="ORF">QFW96_25320</name>
</gene>
<name>A0ABT6PVC9_9PSEU</name>
<evidence type="ECO:0000313" key="3">
    <source>
        <dbReference type="Proteomes" id="UP001237595"/>
    </source>
</evidence>
<evidence type="ECO:0000313" key="2">
    <source>
        <dbReference type="EMBL" id="MDI2031968.1"/>
    </source>
</evidence>
<keyword evidence="3" id="KW-1185">Reference proteome</keyword>
<comment type="caution">
    <text evidence="2">The sequence shown here is derived from an EMBL/GenBank/DDBJ whole genome shotgun (WGS) entry which is preliminary data.</text>
</comment>
<dbReference type="RefSeq" id="WP_281458230.1">
    <property type="nucleotide sequence ID" value="NZ_JASAOF010000023.1"/>
</dbReference>
<feature type="compositionally biased region" description="Low complexity" evidence="1">
    <location>
        <begin position="17"/>
        <end position="28"/>
    </location>
</feature>
<dbReference type="EMBL" id="JASAOF010000023">
    <property type="protein sequence ID" value="MDI2031968.1"/>
    <property type="molecule type" value="Genomic_DNA"/>
</dbReference>
<organism evidence="2 3">
    <name type="scientific">Saccharopolyspora ipomoeae</name>
    <dbReference type="NCBI Taxonomy" id="3042027"/>
    <lineage>
        <taxon>Bacteria</taxon>
        <taxon>Bacillati</taxon>
        <taxon>Actinomycetota</taxon>
        <taxon>Actinomycetes</taxon>
        <taxon>Pseudonocardiales</taxon>
        <taxon>Pseudonocardiaceae</taxon>
        <taxon>Saccharopolyspora</taxon>
    </lineage>
</organism>
<feature type="region of interest" description="Disordered" evidence="1">
    <location>
        <begin position="1"/>
        <end position="71"/>
    </location>
</feature>
<proteinExistence type="predicted"/>
<protein>
    <submittedName>
        <fullName evidence="2">Uncharacterized protein</fullName>
    </submittedName>
</protein>
<accession>A0ABT6PVC9</accession>